<dbReference type="InterPro" id="IPR050204">
    <property type="entry name" value="AraC_XylS_family_regulators"/>
</dbReference>
<keyword evidence="3" id="KW-0804">Transcription</keyword>
<dbReference type="PANTHER" id="PTHR46796">
    <property type="entry name" value="HTH-TYPE TRANSCRIPTIONAL ACTIVATOR RHAS-RELATED"/>
    <property type="match status" value="1"/>
</dbReference>
<keyword evidence="2" id="KW-0238">DNA-binding</keyword>
<dbReference type="Proteomes" id="UP001589865">
    <property type="component" value="Unassembled WGS sequence"/>
</dbReference>
<evidence type="ECO:0000313" key="7">
    <source>
        <dbReference type="Proteomes" id="UP001589865"/>
    </source>
</evidence>
<dbReference type="InterPro" id="IPR018062">
    <property type="entry name" value="HTH_AraC-typ_CS"/>
</dbReference>
<dbReference type="Gene3D" id="1.10.10.60">
    <property type="entry name" value="Homeodomain-like"/>
    <property type="match status" value="1"/>
</dbReference>
<feature type="region of interest" description="Disordered" evidence="4">
    <location>
        <begin position="173"/>
        <end position="223"/>
    </location>
</feature>
<dbReference type="RefSeq" id="WP_377046679.1">
    <property type="nucleotide sequence ID" value="NZ_JBHLUN010000022.1"/>
</dbReference>
<feature type="compositionally biased region" description="Basic and acidic residues" evidence="4">
    <location>
        <begin position="174"/>
        <end position="187"/>
    </location>
</feature>
<keyword evidence="7" id="KW-1185">Reference proteome</keyword>
<sequence>MPAGLENGTPGEGRGADSKAAAVSRLLPGARGTLGEDRDRADAIVHLSQGCTLLDGGRGDWCGDLPPAVPGGLARWQLRRLLQFIDAQLSRTILLEELAAQARLSSGHFARAFKRSFGTTACRYVVSRRVLRAKLLMLVTHDPLSDIALACGLADQAHLSRLFRHATGTTPMAWRREHQAARLDRPVPRRSRGASPHRPDGDASARNGRNGAGQRAGDGCPAP</sequence>
<dbReference type="InterPro" id="IPR018060">
    <property type="entry name" value="HTH_AraC"/>
</dbReference>
<evidence type="ECO:0000256" key="4">
    <source>
        <dbReference type="SAM" id="MobiDB-lite"/>
    </source>
</evidence>
<comment type="caution">
    <text evidence="6">The sequence shown here is derived from an EMBL/GenBank/DDBJ whole genome shotgun (WGS) entry which is preliminary data.</text>
</comment>
<dbReference type="PROSITE" id="PS01124">
    <property type="entry name" value="HTH_ARAC_FAMILY_2"/>
    <property type="match status" value="1"/>
</dbReference>
<keyword evidence="1" id="KW-0805">Transcription regulation</keyword>
<dbReference type="SMART" id="SM00342">
    <property type="entry name" value="HTH_ARAC"/>
    <property type="match status" value="1"/>
</dbReference>
<evidence type="ECO:0000256" key="1">
    <source>
        <dbReference type="ARBA" id="ARBA00023015"/>
    </source>
</evidence>
<evidence type="ECO:0000259" key="5">
    <source>
        <dbReference type="PROSITE" id="PS01124"/>
    </source>
</evidence>
<dbReference type="Pfam" id="PF12833">
    <property type="entry name" value="HTH_18"/>
    <property type="match status" value="1"/>
</dbReference>
<accession>A0ABV6JZY5</accession>
<feature type="region of interest" description="Disordered" evidence="4">
    <location>
        <begin position="1"/>
        <end position="20"/>
    </location>
</feature>
<dbReference type="InterPro" id="IPR009057">
    <property type="entry name" value="Homeodomain-like_sf"/>
</dbReference>
<dbReference type="SUPFAM" id="SSF46689">
    <property type="entry name" value="Homeodomain-like"/>
    <property type="match status" value="2"/>
</dbReference>
<protein>
    <submittedName>
        <fullName evidence="6">Helix-turn-helix domain-containing protein</fullName>
    </submittedName>
</protein>
<dbReference type="PANTHER" id="PTHR46796:SF14">
    <property type="entry name" value="TRANSCRIPTIONAL REGULATORY PROTEIN"/>
    <property type="match status" value="1"/>
</dbReference>
<feature type="domain" description="HTH araC/xylS-type" evidence="5">
    <location>
        <begin position="79"/>
        <end position="177"/>
    </location>
</feature>
<evidence type="ECO:0000256" key="3">
    <source>
        <dbReference type="ARBA" id="ARBA00023163"/>
    </source>
</evidence>
<evidence type="ECO:0000313" key="6">
    <source>
        <dbReference type="EMBL" id="MFC0410920.1"/>
    </source>
</evidence>
<dbReference type="EMBL" id="JBHLUN010000022">
    <property type="protein sequence ID" value="MFC0410920.1"/>
    <property type="molecule type" value="Genomic_DNA"/>
</dbReference>
<reference evidence="6 7" key="1">
    <citation type="submission" date="2024-09" db="EMBL/GenBank/DDBJ databases">
        <authorList>
            <person name="Sun Q."/>
            <person name="Mori K."/>
        </authorList>
    </citation>
    <scope>NUCLEOTIDE SEQUENCE [LARGE SCALE GENOMIC DNA]</scope>
    <source>
        <strain evidence="6 7">TBRC 5777</strain>
    </source>
</reference>
<name>A0ABV6JZY5_9PROT</name>
<proteinExistence type="predicted"/>
<organism evidence="6 7">
    <name type="scientific">Roseomonas elaeocarpi</name>
    <dbReference type="NCBI Taxonomy" id="907779"/>
    <lineage>
        <taxon>Bacteria</taxon>
        <taxon>Pseudomonadati</taxon>
        <taxon>Pseudomonadota</taxon>
        <taxon>Alphaproteobacteria</taxon>
        <taxon>Acetobacterales</taxon>
        <taxon>Roseomonadaceae</taxon>
        <taxon>Roseomonas</taxon>
    </lineage>
</organism>
<gene>
    <name evidence="6" type="ORF">ACFFGY_21965</name>
</gene>
<evidence type="ECO:0000256" key="2">
    <source>
        <dbReference type="ARBA" id="ARBA00023125"/>
    </source>
</evidence>
<dbReference type="PROSITE" id="PS00041">
    <property type="entry name" value="HTH_ARAC_FAMILY_1"/>
    <property type="match status" value="1"/>
</dbReference>